<evidence type="ECO:0000313" key="8">
    <source>
        <dbReference type="Proteomes" id="UP000675781"/>
    </source>
</evidence>
<evidence type="ECO:0000259" key="6">
    <source>
        <dbReference type="PROSITE" id="PS50977"/>
    </source>
</evidence>
<evidence type="ECO:0000256" key="4">
    <source>
        <dbReference type="PROSITE-ProRule" id="PRU00335"/>
    </source>
</evidence>
<sequence length="278" mass="30557">MATESESSSRSQDGPEPSSGSGTPGAVPPPPWAREQGGRRAGRADRPTLSREAIVDAALRIVDEEGFDAVSMRRVAQEFGTGAASLYAYVANKDELLDLLADHVMGEARLSGIEPEADVDDWIEQVKAAMREYYRIISSHRDLAKVFLGRIPFGPNGLRTVEDMLRLLRAHGLPDYIAAYMGDLFSQYLVGTAIEASMWRERYPEATDESVVAAMAEVSDYLAALPKERFPNTVELARLMTGPPEPDSPLADRFELGLDILMRGITTFLPARQRDENA</sequence>
<feature type="region of interest" description="Disordered" evidence="5">
    <location>
        <begin position="1"/>
        <end position="47"/>
    </location>
</feature>
<protein>
    <submittedName>
        <fullName evidence="7">TetR/AcrR family transcriptional regulator C-terminal domain-containing protein</fullName>
    </submittedName>
</protein>
<dbReference type="GO" id="GO:0000976">
    <property type="term" value="F:transcription cis-regulatory region binding"/>
    <property type="evidence" value="ECO:0007669"/>
    <property type="project" value="TreeGrafter"/>
</dbReference>
<comment type="caution">
    <text evidence="7">The sequence shown here is derived from an EMBL/GenBank/DDBJ whole genome shotgun (WGS) entry which is preliminary data.</text>
</comment>
<dbReference type="Gene3D" id="1.10.357.10">
    <property type="entry name" value="Tetracycline Repressor, domain 2"/>
    <property type="match status" value="1"/>
</dbReference>
<feature type="compositionally biased region" description="Low complexity" evidence="5">
    <location>
        <begin position="14"/>
        <end position="25"/>
    </location>
</feature>
<dbReference type="InterPro" id="IPR050109">
    <property type="entry name" value="HTH-type_TetR-like_transc_reg"/>
</dbReference>
<keyword evidence="8" id="KW-1185">Reference proteome</keyword>
<dbReference type="PANTHER" id="PTHR30055">
    <property type="entry name" value="HTH-TYPE TRANSCRIPTIONAL REGULATOR RUTR"/>
    <property type="match status" value="1"/>
</dbReference>
<dbReference type="SUPFAM" id="SSF48498">
    <property type="entry name" value="Tetracyclin repressor-like, C-terminal domain"/>
    <property type="match status" value="1"/>
</dbReference>
<dbReference type="Pfam" id="PF00440">
    <property type="entry name" value="TetR_N"/>
    <property type="match status" value="1"/>
</dbReference>
<dbReference type="EMBL" id="JAGSOG010000007">
    <property type="protein sequence ID" value="MBR7832196.1"/>
    <property type="molecule type" value="Genomic_DNA"/>
</dbReference>
<proteinExistence type="predicted"/>
<gene>
    <name evidence="7" type="ORF">KDL01_02930</name>
</gene>
<feature type="compositionally biased region" description="Basic and acidic residues" evidence="5">
    <location>
        <begin position="36"/>
        <end position="47"/>
    </location>
</feature>
<dbReference type="PRINTS" id="PR00455">
    <property type="entry name" value="HTHTETR"/>
</dbReference>
<feature type="domain" description="HTH tetR-type" evidence="6">
    <location>
        <begin position="48"/>
        <end position="108"/>
    </location>
</feature>
<dbReference type="InterPro" id="IPR001647">
    <property type="entry name" value="HTH_TetR"/>
</dbReference>
<dbReference type="GO" id="GO:0045892">
    <property type="term" value="P:negative regulation of DNA-templated transcription"/>
    <property type="evidence" value="ECO:0007669"/>
    <property type="project" value="InterPro"/>
</dbReference>
<dbReference type="InterPro" id="IPR036271">
    <property type="entry name" value="Tet_transcr_reg_TetR-rel_C_sf"/>
</dbReference>
<feature type="DNA-binding region" description="H-T-H motif" evidence="4">
    <location>
        <begin position="71"/>
        <end position="90"/>
    </location>
</feature>
<dbReference type="RefSeq" id="WP_212526729.1">
    <property type="nucleotide sequence ID" value="NZ_JAGSOG010000007.1"/>
</dbReference>
<evidence type="ECO:0000256" key="1">
    <source>
        <dbReference type="ARBA" id="ARBA00023015"/>
    </source>
</evidence>
<dbReference type="InterPro" id="IPR004111">
    <property type="entry name" value="Repressor_TetR_C"/>
</dbReference>
<dbReference type="InterPro" id="IPR009057">
    <property type="entry name" value="Homeodomain-like_sf"/>
</dbReference>
<evidence type="ECO:0000313" key="7">
    <source>
        <dbReference type="EMBL" id="MBR7832196.1"/>
    </source>
</evidence>
<evidence type="ECO:0000256" key="3">
    <source>
        <dbReference type="ARBA" id="ARBA00023163"/>
    </source>
</evidence>
<organism evidence="7 8">
    <name type="scientific">Actinospica durhamensis</name>
    <dbReference type="NCBI Taxonomy" id="1508375"/>
    <lineage>
        <taxon>Bacteria</taxon>
        <taxon>Bacillati</taxon>
        <taxon>Actinomycetota</taxon>
        <taxon>Actinomycetes</taxon>
        <taxon>Catenulisporales</taxon>
        <taxon>Actinospicaceae</taxon>
        <taxon>Actinospica</taxon>
    </lineage>
</organism>
<keyword evidence="3" id="KW-0804">Transcription</keyword>
<dbReference type="Proteomes" id="UP000675781">
    <property type="component" value="Unassembled WGS sequence"/>
</dbReference>
<evidence type="ECO:0000256" key="2">
    <source>
        <dbReference type="ARBA" id="ARBA00023125"/>
    </source>
</evidence>
<dbReference type="Pfam" id="PF02909">
    <property type="entry name" value="TetR_C_1"/>
    <property type="match status" value="1"/>
</dbReference>
<keyword evidence="2 4" id="KW-0238">DNA-binding</keyword>
<name>A0A941IRD9_9ACTN</name>
<dbReference type="SUPFAM" id="SSF46689">
    <property type="entry name" value="Homeodomain-like"/>
    <property type="match status" value="1"/>
</dbReference>
<dbReference type="PANTHER" id="PTHR30055:SF151">
    <property type="entry name" value="TRANSCRIPTIONAL REGULATORY PROTEIN"/>
    <property type="match status" value="1"/>
</dbReference>
<evidence type="ECO:0000256" key="5">
    <source>
        <dbReference type="SAM" id="MobiDB-lite"/>
    </source>
</evidence>
<dbReference type="AlphaFoldDB" id="A0A941IRD9"/>
<reference evidence="7" key="1">
    <citation type="submission" date="2021-04" db="EMBL/GenBank/DDBJ databases">
        <title>Genome based classification of Actinospica acidithermotolerans sp. nov., an actinobacterium isolated from an Indonesian hot spring.</title>
        <authorList>
            <person name="Kusuma A.B."/>
            <person name="Putra K.E."/>
            <person name="Nafisah S."/>
            <person name="Loh J."/>
            <person name="Nouioui I."/>
            <person name="Goodfellow M."/>
        </authorList>
    </citation>
    <scope>NUCLEOTIDE SEQUENCE</scope>
    <source>
        <strain evidence="7">CSCA 57</strain>
    </source>
</reference>
<dbReference type="GO" id="GO:0003700">
    <property type="term" value="F:DNA-binding transcription factor activity"/>
    <property type="evidence" value="ECO:0007669"/>
    <property type="project" value="TreeGrafter"/>
</dbReference>
<accession>A0A941IRD9</accession>
<dbReference type="PROSITE" id="PS50977">
    <property type="entry name" value="HTH_TETR_2"/>
    <property type="match status" value="1"/>
</dbReference>
<feature type="compositionally biased region" description="Polar residues" evidence="5">
    <location>
        <begin position="1"/>
        <end position="12"/>
    </location>
</feature>
<keyword evidence="1" id="KW-0805">Transcription regulation</keyword>